<dbReference type="Pfam" id="PF04384">
    <property type="entry name" value="Fe-S_assembly"/>
    <property type="match status" value="1"/>
</dbReference>
<proteinExistence type="predicted"/>
<dbReference type="InterPro" id="IPR007479">
    <property type="entry name" value="ISC_FeS_clus_asmbl_IscsX"/>
</dbReference>
<keyword evidence="2" id="KW-1185">Reference proteome</keyword>
<gene>
    <name evidence="1" type="ORF">ISN26_00875</name>
</gene>
<comment type="caution">
    <text evidence="1">The sequence shown here is derived from an EMBL/GenBank/DDBJ whole genome shotgun (WGS) entry which is preliminary data.</text>
</comment>
<organism evidence="1 2">
    <name type="scientific">Candidatus Amphirhobacter heronislandensis</name>
    <dbReference type="NCBI Taxonomy" id="1732024"/>
    <lineage>
        <taxon>Bacteria</taxon>
        <taxon>Pseudomonadati</taxon>
        <taxon>Pseudomonadota</taxon>
        <taxon>Gammaproteobacteria</taxon>
        <taxon>Candidatus Tethybacterales</taxon>
        <taxon>Candidatus Tethybacteraceae</taxon>
        <taxon>Candidatus Amphirhobacter</taxon>
    </lineage>
</organism>
<sequence length="28" mass="3247">LEGFDDDPEASNERRLEAILTAWLEELD</sequence>
<dbReference type="GO" id="GO:0016226">
    <property type="term" value="P:iron-sulfur cluster assembly"/>
    <property type="evidence" value="ECO:0007669"/>
    <property type="project" value="InterPro"/>
</dbReference>
<dbReference type="AlphaFoldDB" id="A0A930UB37"/>
<reference evidence="1" key="1">
    <citation type="submission" date="2020-10" db="EMBL/GenBank/DDBJ databases">
        <title>An improved Amphimedon queenslandica hologenome assembly reveals how three proteobacterial symbionts can extend the metabolic phenotypic of their marine sponge host.</title>
        <authorList>
            <person name="Degnan B."/>
            <person name="Degnan S."/>
            <person name="Xiang X."/>
        </authorList>
    </citation>
    <scope>NUCLEOTIDE SEQUENCE</scope>
    <source>
        <strain evidence="1">AqS2</strain>
    </source>
</reference>
<dbReference type="Gene3D" id="1.10.10.600">
    <property type="entry name" value="IscX-like"/>
    <property type="match status" value="1"/>
</dbReference>
<accession>A0A930UB37</accession>
<dbReference type="EMBL" id="JADHEI010000009">
    <property type="protein sequence ID" value="MBF2734645.1"/>
    <property type="molecule type" value="Genomic_DNA"/>
</dbReference>
<name>A0A930UB37_9GAMM</name>
<feature type="non-terminal residue" evidence="1">
    <location>
        <position position="1"/>
    </location>
</feature>
<dbReference type="SUPFAM" id="SSF140319">
    <property type="entry name" value="IscX-like"/>
    <property type="match status" value="1"/>
</dbReference>
<evidence type="ECO:0000313" key="1">
    <source>
        <dbReference type="EMBL" id="MBF2734645.1"/>
    </source>
</evidence>
<dbReference type="InterPro" id="IPR036762">
    <property type="entry name" value="IscX-like_sf"/>
</dbReference>
<dbReference type="Proteomes" id="UP000604381">
    <property type="component" value="Unassembled WGS sequence"/>
</dbReference>
<protein>
    <submittedName>
        <fullName evidence="1">Fe-S cluster assembly protein IscX</fullName>
    </submittedName>
</protein>
<evidence type="ECO:0000313" key="2">
    <source>
        <dbReference type="Proteomes" id="UP000604381"/>
    </source>
</evidence>